<dbReference type="GO" id="GO:0015212">
    <property type="term" value="F:cytidine transmembrane transporter activity"/>
    <property type="evidence" value="ECO:0007669"/>
    <property type="project" value="TreeGrafter"/>
</dbReference>
<feature type="transmembrane region" description="Helical" evidence="7">
    <location>
        <begin position="44"/>
        <end position="64"/>
    </location>
</feature>
<dbReference type="GO" id="GO:0005886">
    <property type="term" value="C:plasma membrane"/>
    <property type="evidence" value="ECO:0007669"/>
    <property type="project" value="UniProtKB-SubCell"/>
</dbReference>
<evidence type="ECO:0000313" key="10">
    <source>
        <dbReference type="Proteomes" id="UP000244905"/>
    </source>
</evidence>
<dbReference type="PROSITE" id="PS50850">
    <property type="entry name" value="MFS"/>
    <property type="match status" value="1"/>
</dbReference>
<protein>
    <submittedName>
        <fullName evidence="9">MFS transporter</fullName>
    </submittedName>
</protein>
<evidence type="ECO:0000313" key="9">
    <source>
        <dbReference type="EMBL" id="PWB01930.1"/>
    </source>
</evidence>
<evidence type="ECO:0000256" key="3">
    <source>
        <dbReference type="ARBA" id="ARBA00022475"/>
    </source>
</evidence>
<feature type="transmembrane region" description="Helical" evidence="7">
    <location>
        <begin position="167"/>
        <end position="186"/>
    </location>
</feature>
<evidence type="ECO:0000256" key="6">
    <source>
        <dbReference type="ARBA" id="ARBA00023136"/>
    </source>
</evidence>
<feature type="domain" description="Major facilitator superfamily (MFS) profile" evidence="8">
    <location>
        <begin position="216"/>
        <end position="443"/>
    </location>
</feature>
<reference evidence="10" key="1">
    <citation type="submission" date="2018-02" db="EMBL/GenBank/DDBJ databases">
        <authorList>
            <person name="Clavel T."/>
            <person name="Strowig T."/>
        </authorList>
    </citation>
    <scope>NUCLEOTIDE SEQUENCE [LARGE SCALE GENOMIC DNA]</scope>
    <source>
        <strain evidence="10">DSM 103720</strain>
    </source>
</reference>
<accession>A0A2V1IQ39</accession>
<name>A0A2V1IQ39_9BACT</name>
<feature type="transmembrane region" description="Helical" evidence="7">
    <location>
        <begin position="141"/>
        <end position="161"/>
    </location>
</feature>
<feature type="transmembrane region" description="Helical" evidence="7">
    <location>
        <begin position="104"/>
        <end position="129"/>
    </location>
</feature>
<dbReference type="RefSeq" id="WP_107032481.1">
    <property type="nucleotide sequence ID" value="NZ_PUEC01000017.1"/>
</dbReference>
<keyword evidence="6 7" id="KW-0472">Membrane</keyword>
<evidence type="ECO:0000256" key="2">
    <source>
        <dbReference type="ARBA" id="ARBA00022448"/>
    </source>
</evidence>
<dbReference type="PANTHER" id="PTHR23522:SF4">
    <property type="entry name" value="NUCLEOSIDE PERMEASE NUPG-RELATED"/>
    <property type="match status" value="1"/>
</dbReference>
<proteinExistence type="predicted"/>
<evidence type="ECO:0000256" key="7">
    <source>
        <dbReference type="SAM" id="Phobius"/>
    </source>
</evidence>
<feature type="transmembrane region" description="Helical" evidence="7">
    <location>
        <begin position="12"/>
        <end position="32"/>
    </location>
</feature>
<evidence type="ECO:0000256" key="5">
    <source>
        <dbReference type="ARBA" id="ARBA00022989"/>
    </source>
</evidence>
<comment type="subcellular location">
    <subcellularLocation>
        <location evidence="1">Cell membrane</location>
        <topology evidence="1">Multi-pass membrane protein</topology>
    </subcellularLocation>
</comment>
<feature type="transmembrane region" description="Helical" evidence="7">
    <location>
        <begin position="289"/>
        <end position="308"/>
    </location>
</feature>
<comment type="caution">
    <text evidence="9">The sequence shown here is derived from an EMBL/GenBank/DDBJ whole genome shotgun (WGS) entry which is preliminary data.</text>
</comment>
<feature type="transmembrane region" description="Helical" evidence="7">
    <location>
        <begin position="262"/>
        <end position="282"/>
    </location>
</feature>
<evidence type="ECO:0000259" key="8">
    <source>
        <dbReference type="PROSITE" id="PS50850"/>
    </source>
</evidence>
<feature type="transmembrane region" description="Helical" evidence="7">
    <location>
        <begin position="76"/>
        <end position="98"/>
    </location>
</feature>
<feature type="transmembrane region" description="Helical" evidence="7">
    <location>
        <begin position="217"/>
        <end position="242"/>
    </location>
</feature>
<dbReference type="Gene3D" id="1.20.1250.20">
    <property type="entry name" value="MFS general substrate transporter like domains"/>
    <property type="match status" value="2"/>
</dbReference>
<keyword evidence="4 7" id="KW-0812">Transmembrane</keyword>
<dbReference type="PANTHER" id="PTHR23522">
    <property type="entry name" value="BLL5896 PROTEIN"/>
    <property type="match status" value="1"/>
</dbReference>
<feature type="transmembrane region" description="Helical" evidence="7">
    <location>
        <begin position="314"/>
        <end position="333"/>
    </location>
</feature>
<evidence type="ECO:0000256" key="4">
    <source>
        <dbReference type="ARBA" id="ARBA00022692"/>
    </source>
</evidence>
<sequence length="443" mass="48279">MATARSLQVKLALLSFLEFGVWGAYLISLGNYLARIGLATQIGWFYTVQGIVSLFMPAIIGILADRWIQAQKMLSLCHILAGCFMGAAGVYCLTTSQVEFGPLFALYTLSVAFFMPTIGLGNSVAFNALTEANLDTIKHFPPIRVFGTVGFICSMLFVNFTQFQTNAYQLITSAALSFILAAYALTMPACKVKKGQKSSLADSLGLKAFKLFKQKRMAIFFIFSMFLGVSLQITNSYGNTFITSFENLAEFADTWGAHNANALISLSQISETLCILLIPFCLKRFGIKGVMLMSMFAWVLRFGFFGIGDTGSGLWLLILSCIVYGVAFDFFNVSGGLYVDKETTSDLRSSAQGLFMMMTNGLGATIGTLCAQAVVNHFVFSQTTAEAQHEGWVTSWMIFAGYALVVAVLFMFIFKDDSKKATPQMEEAVIDGNGSAADGIVND</sequence>
<gene>
    <name evidence="9" type="ORF">C5O23_08290</name>
</gene>
<keyword evidence="2" id="KW-0813">Transport</keyword>
<dbReference type="InterPro" id="IPR036259">
    <property type="entry name" value="MFS_trans_sf"/>
</dbReference>
<dbReference type="Pfam" id="PF03825">
    <property type="entry name" value="Nuc_H_symport"/>
    <property type="match status" value="1"/>
</dbReference>
<feature type="transmembrane region" description="Helical" evidence="7">
    <location>
        <begin position="354"/>
        <end position="375"/>
    </location>
</feature>
<dbReference type="GO" id="GO:0015213">
    <property type="term" value="F:uridine transmembrane transporter activity"/>
    <property type="evidence" value="ECO:0007669"/>
    <property type="project" value="TreeGrafter"/>
</dbReference>
<keyword evidence="3" id="KW-1003">Cell membrane</keyword>
<organism evidence="9 10">
    <name type="scientific">Duncaniella muris</name>
    <dbReference type="NCBI Taxonomy" id="2094150"/>
    <lineage>
        <taxon>Bacteria</taxon>
        <taxon>Pseudomonadati</taxon>
        <taxon>Bacteroidota</taxon>
        <taxon>Bacteroidia</taxon>
        <taxon>Bacteroidales</taxon>
        <taxon>Muribaculaceae</taxon>
        <taxon>Duncaniella</taxon>
    </lineage>
</organism>
<dbReference type="Proteomes" id="UP000244905">
    <property type="component" value="Unassembled WGS sequence"/>
</dbReference>
<keyword evidence="5 7" id="KW-1133">Transmembrane helix</keyword>
<dbReference type="InterPro" id="IPR020846">
    <property type="entry name" value="MFS_dom"/>
</dbReference>
<dbReference type="GeneID" id="82526343"/>
<keyword evidence="10" id="KW-1185">Reference proteome</keyword>
<dbReference type="AlphaFoldDB" id="A0A2V1IQ39"/>
<dbReference type="EMBL" id="PUEC01000017">
    <property type="protein sequence ID" value="PWB01930.1"/>
    <property type="molecule type" value="Genomic_DNA"/>
</dbReference>
<dbReference type="SUPFAM" id="SSF103473">
    <property type="entry name" value="MFS general substrate transporter"/>
    <property type="match status" value="1"/>
</dbReference>
<evidence type="ECO:0000256" key="1">
    <source>
        <dbReference type="ARBA" id="ARBA00004651"/>
    </source>
</evidence>
<dbReference type="InterPro" id="IPR004740">
    <property type="entry name" value="Nuc_H_symport"/>
</dbReference>
<feature type="transmembrane region" description="Helical" evidence="7">
    <location>
        <begin position="395"/>
        <end position="414"/>
    </location>
</feature>